<dbReference type="SUPFAM" id="SSF52540">
    <property type="entry name" value="P-loop containing nucleoside triphosphate hydrolases"/>
    <property type="match status" value="1"/>
</dbReference>
<dbReference type="RefSeq" id="XP_044568035.1">
    <property type="nucleotide sequence ID" value="XM_044700679.1"/>
</dbReference>
<dbReference type="Gene3D" id="3.40.50.300">
    <property type="entry name" value="P-loop containing nucleotide triphosphate hydrolases"/>
    <property type="match status" value="1"/>
</dbReference>
<dbReference type="PROSITE" id="PS51419">
    <property type="entry name" value="RAB"/>
    <property type="match status" value="1"/>
</dbReference>
<dbReference type="VEuPathDB" id="AmoebaDB:FDP41_010387"/>
<dbReference type="GO" id="GO:0005525">
    <property type="term" value="F:GTP binding"/>
    <property type="evidence" value="ECO:0007669"/>
    <property type="project" value="InterPro"/>
</dbReference>
<dbReference type="EMBL" id="VFQX01000006">
    <property type="protein sequence ID" value="KAF0983322.1"/>
    <property type="molecule type" value="Genomic_DNA"/>
</dbReference>
<gene>
    <name evidence="1" type="ORF">FDP41_010387</name>
</gene>
<dbReference type="VEuPathDB" id="AmoebaDB:NfTy_011770"/>
<organism evidence="1 2">
    <name type="scientific">Naegleria fowleri</name>
    <name type="common">Brain eating amoeba</name>
    <dbReference type="NCBI Taxonomy" id="5763"/>
    <lineage>
        <taxon>Eukaryota</taxon>
        <taxon>Discoba</taxon>
        <taxon>Heterolobosea</taxon>
        <taxon>Tetramitia</taxon>
        <taxon>Eutetramitia</taxon>
        <taxon>Vahlkampfiidae</taxon>
        <taxon>Naegleria</taxon>
    </lineage>
</organism>
<reference evidence="1 2" key="1">
    <citation type="journal article" date="2019" name="Sci. Rep.">
        <title>Nanopore sequencing improves the draft genome of the human pathogenic amoeba Naegleria fowleri.</title>
        <authorList>
            <person name="Liechti N."/>
            <person name="Schurch N."/>
            <person name="Bruggmann R."/>
            <person name="Wittwer M."/>
        </authorList>
    </citation>
    <scope>NUCLEOTIDE SEQUENCE [LARGE SCALE GENOMIC DNA]</scope>
    <source>
        <strain evidence="1 2">ATCC 30894</strain>
    </source>
</reference>
<dbReference type="VEuPathDB" id="AmoebaDB:NF0067480"/>
<dbReference type="Pfam" id="PF00071">
    <property type="entry name" value="Ras"/>
    <property type="match status" value="1"/>
</dbReference>
<proteinExistence type="predicted"/>
<dbReference type="InterPro" id="IPR027417">
    <property type="entry name" value="P-loop_NTPase"/>
</dbReference>
<keyword evidence="2" id="KW-1185">Reference proteome</keyword>
<dbReference type="AlphaFoldDB" id="A0A6A5C8Q4"/>
<evidence type="ECO:0000313" key="1">
    <source>
        <dbReference type="EMBL" id="KAF0983322.1"/>
    </source>
</evidence>
<accession>A0A6A5C8Q4</accession>
<dbReference type="OMA" id="ATFIFEM"/>
<dbReference type="GeneID" id="68117602"/>
<dbReference type="Proteomes" id="UP000444721">
    <property type="component" value="Unassembled WGS sequence"/>
</dbReference>
<dbReference type="InterPro" id="IPR001806">
    <property type="entry name" value="Small_GTPase"/>
</dbReference>
<evidence type="ECO:0000313" key="2">
    <source>
        <dbReference type="Proteomes" id="UP000444721"/>
    </source>
</evidence>
<protein>
    <submittedName>
        <fullName evidence="1">Uncharacterized protein</fullName>
    </submittedName>
</protein>
<dbReference type="OrthoDB" id="6094744at2759"/>
<comment type="caution">
    <text evidence="1">The sequence shown here is derived from an EMBL/GenBank/DDBJ whole genome shotgun (WGS) entry which is preliminary data.</text>
</comment>
<sequence>MDHQVVNPLYPYLPTIGVDFRAKLFVIGDNIFSEKIQLWDRQSNSAKFLPTSYFVNATFIFEMFSLMNRDTFDSLIEKSNHFNNFKNKEMILLGTGSDDVQHSRCVSVREASKFAFEKLNGALYQEISLCETFDAKSILWYACLLQYCLREQ</sequence>
<dbReference type="GO" id="GO:0003924">
    <property type="term" value="F:GTPase activity"/>
    <property type="evidence" value="ECO:0007669"/>
    <property type="project" value="InterPro"/>
</dbReference>
<name>A0A6A5C8Q4_NAEFO</name>